<reference evidence="3" key="1">
    <citation type="submission" date="2022-11" db="EMBL/GenBank/DDBJ databases">
        <title>Dyadobacter pollutisoli sp. nov., isolated from plastic dumped soil.</title>
        <authorList>
            <person name="Kim J.M."/>
            <person name="Kim K.R."/>
            <person name="Lee J.K."/>
            <person name="Hao L."/>
            <person name="Jeon C.O."/>
        </authorList>
    </citation>
    <scope>NUCLEOTIDE SEQUENCE</scope>
    <source>
        <strain evidence="3">U1</strain>
    </source>
</reference>
<dbReference type="RefSeq" id="WP_244820024.1">
    <property type="nucleotide sequence ID" value="NZ_CP112998.1"/>
</dbReference>
<feature type="signal peptide" evidence="1">
    <location>
        <begin position="1"/>
        <end position="20"/>
    </location>
</feature>
<dbReference type="EMBL" id="CP112998">
    <property type="protein sequence ID" value="WAC14657.1"/>
    <property type="molecule type" value="Genomic_DNA"/>
</dbReference>
<dbReference type="Pfam" id="PF14730">
    <property type="entry name" value="DUF4468"/>
    <property type="match status" value="1"/>
</dbReference>
<protein>
    <submittedName>
        <fullName evidence="3">DUF4468 domain-containing protein</fullName>
    </submittedName>
</protein>
<keyword evidence="1" id="KW-0732">Signal</keyword>
<proteinExistence type="predicted"/>
<organism evidence="3 4">
    <name type="scientific">Dyadobacter pollutisoli</name>
    <dbReference type="NCBI Taxonomy" id="2910158"/>
    <lineage>
        <taxon>Bacteria</taxon>
        <taxon>Pseudomonadati</taxon>
        <taxon>Bacteroidota</taxon>
        <taxon>Cytophagia</taxon>
        <taxon>Cytophagales</taxon>
        <taxon>Spirosomataceae</taxon>
        <taxon>Dyadobacter</taxon>
    </lineage>
</organism>
<dbReference type="AlphaFoldDB" id="A0A9E8SRW6"/>
<dbReference type="Gene3D" id="3.30.530.80">
    <property type="match status" value="1"/>
</dbReference>
<feature type="domain" description="DUF4468" evidence="2">
    <location>
        <begin position="50"/>
        <end position="114"/>
    </location>
</feature>
<evidence type="ECO:0000313" key="4">
    <source>
        <dbReference type="Proteomes" id="UP001164653"/>
    </source>
</evidence>
<dbReference type="Proteomes" id="UP001164653">
    <property type="component" value="Chromosome"/>
</dbReference>
<keyword evidence="4" id="KW-1185">Reference proteome</keyword>
<sequence length="205" mass="23600">MKTLLPLLSMMLLTSLIGTAQKPELTYNKFTGEISQTRVVDMGRAPAVAFRNVRAWLTQKYSNYWEVIKVSDPDRGKIVYHGSEPVYTQGFEAFSYRVIVDLKDNKYSCTIDQVKARPTGSKVFVSSDMDFSTIYTYQKRIADIDVAKTLRKGKAEQTRLNQERSAKVTYLENLAKMHDIMAYHFNRIQWELRNAALKGEPVARR</sequence>
<gene>
    <name evidence="3" type="ORF">ON006_11985</name>
</gene>
<evidence type="ECO:0000256" key="1">
    <source>
        <dbReference type="SAM" id="SignalP"/>
    </source>
</evidence>
<name>A0A9E8SRW6_9BACT</name>
<dbReference type="InterPro" id="IPR027823">
    <property type="entry name" value="DUF4468"/>
</dbReference>
<dbReference type="KEGG" id="dpf:ON006_11985"/>
<feature type="chain" id="PRO_5038956899" evidence="1">
    <location>
        <begin position="21"/>
        <end position="205"/>
    </location>
</feature>
<evidence type="ECO:0000313" key="3">
    <source>
        <dbReference type="EMBL" id="WAC14657.1"/>
    </source>
</evidence>
<evidence type="ECO:0000259" key="2">
    <source>
        <dbReference type="Pfam" id="PF14730"/>
    </source>
</evidence>
<accession>A0A9E8SRW6</accession>